<feature type="active site" evidence="1">
    <location>
        <position position="245"/>
    </location>
</feature>
<evidence type="ECO:0000313" key="6">
    <source>
        <dbReference type="Proteomes" id="UP000254118"/>
    </source>
</evidence>
<dbReference type="SUPFAM" id="SSF50156">
    <property type="entry name" value="PDZ domain-like"/>
    <property type="match status" value="1"/>
</dbReference>
<dbReference type="Pfam" id="PF05362">
    <property type="entry name" value="Lon_C"/>
    <property type="match status" value="1"/>
</dbReference>
<evidence type="ECO:0000256" key="2">
    <source>
        <dbReference type="SAM" id="Phobius"/>
    </source>
</evidence>
<dbReference type="SUPFAM" id="SSF54211">
    <property type="entry name" value="Ribosomal protein S5 domain 2-like"/>
    <property type="match status" value="1"/>
</dbReference>
<dbReference type="Gene3D" id="3.30.230.10">
    <property type="match status" value="1"/>
</dbReference>
<dbReference type="Pfam" id="PF17820">
    <property type="entry name" value="PDZ_6"/>
    <property type="match status" value="1"/>
</dbReference>
<evidence type="ECO:0000256" key="1">
    <source>
        <dbReference type="PROSITE-ProRule" id="PRU01122"/>
    </source>
</evidence>
<dbReference type="GO" id="GO:0030163">
    <property type="term" value="P:protein catabolic process"/>
    <property type="evidence" value="ECO:0007669"/>
    <property type="project" value="InterPro"/>
</dbReference>
<gene>
    <name evidence="5" type="primary">ylbL</name>
    <name evidence="5" type="ORF">NCTC7915_01318</name>
</gene>
<keyword evidence="1" id="KW-0720">Serine protease</keyword>
<comment type="catalytic activity">
    <reaction evidence="1">
        <text>Hydrolysis of proteins in presence of ATP.</text>
        <dbReference type="EC" id="3.4.21.53"/>
    </reaction>
</comment>
<keyword evidence="2" id="KW-1133">Transmembrane helix</keyword>
<feature type="transmembrane region" description="Helical" evidence="2">
    <location>
        <begin position="12"/>
        <end position="31"/>
    </location>
</feature>
<dbReference type="PROSITE" id="PS50106">
    <property type="entry name" value="PDZ"/>
    <property type="match status" value="1"/>
</dbReference>
<dbReference type="PANTHER" id="PTHR10046">
    <property type="entry name" value="ATP DEPENDENT LON PROTEASE FAMILY MEMBER"/>
    <property type="match status" value="1"/>
</dbReference>
<dbReference type="InterPro" id="IPR020568">
    <property type="entry name" value="Ribosomal_Su5_D2-typ_SF"/>
</dbReference>
<keyword evidence="2" id="KW-0812">Transmembrane</keyword>
<dbReference type="EMBL" id="UFYA01000001">
    <property type="protein sequence ID" value="STD10157.1"/>
    <property type="molecule type" value="Genomic_DNA"/>
</dbReference>
<name>A0AA46H0I9_9MICO</name>
<dbReference type="Proteomes" id="UP000254118">
    <property type="component" value="Unassembled WGS sequence"/>
</dbReference>
<dbReference type="GO" id="GO:0004176">
    <property type="term" value="F:ATP-dependent peptidase activity"/>
    <property type="evidence" value="ECO:0007669"/>
    <property type="project" value="UniProtKB-UniRule"/>
</dbReference>
<dbReference type="GO" id="GO:0006508">
    <property type="term" value="P:proteolysis"/>
    <property type="evidence" value="ECO:0007669"/>
    <property type="project" value="UniProtKB-KW"/>
</dbReference>
<dbReference type="InterPro" id="IPR041489">
    <property type="entry name" value="PDZ_6"/>
</dbReference>
<keyword evidence="2" id="KW-0472">Membrane</keyword>
<feature type="domain" description="PDZ" evidence="3">
    <location>
        <begin position="140"/>
        <end position="202"/>
    </location>
</feature>
<dbReference type="SMART" id="SM00228">
    <property type="entry name" value="PDZ"/>
    <property type="match status" value="1"/>
</dbReference>
<dbReference type="InterPro" id="IPR008269">
    <property type="entry name" value="Lon_proteolytic"/>
</dbReference>
<proteinExistence type="inferred from homology"/>
<dbReference type="InterPro" id="IPR036034">
    <property type="entry name" value="PDZ_sf"/>
</dbReference>
<organism evidence="5 6">
    <name type="scientific">Dermatophilus congolensis</name>
    <dbReference type="NCBI Taxonomy" id="1863"/>
    <lineage>
        <taxon>Bacteria</taxon>
        <taxon>Bacillati</taxon>
        <taxon>Actinomycetota</taxon>
        <taxon>Actinomycetes</taxon>
        <taxon>Micrococcales</taxon>
        <taxon>Dermatophilaceae</taxon>
        <taxon>Dermatophilus</taxon>
    </lineage>
</organism>
<sequence>MRASWRLSRRTARLVTVVLFVMVLVVVGALVHPPFVVLRAGPAVNTLGDLDGTAIISVEDAKTYPTQGALDFTTVAQYGGPGFEINGWFLLSSLFDPGSDVVPRDEVFPPNVTRESLSRATSAQMAGSHNSAEAVVFNKLGFEEVARVASVVPSGLAQGVLREGDVITSVDGQPISRTAQVAELVRQRPDGSPVKIGIDRGGSGSVVEVTPKKVQGRMLIGVGLEARFPKAPKVQIRAGDVGGPSAGTMFALGLYDKLTPGALTGGRRIAGTGTMSLDGTVGPIGGITHKMDGARAASAEWFLAPAKNCSEVVGNVPEGLRVVKVDTFDEALRAVEAIGAGQGDSLPTCG</sequence>
<evidence type="ECO:0000313" key="5">
    <source>
        <dbReference type="EMBL" id="STD10157.1"/>
    </source>
</evidence>
<dbReference type="GO" id="GO:0005524">
    <property type="term" value="F:ATP binding"/>
    <property type="evidence" value="ECO:0007669"/>
    <property type="project" value="InterPro"/>
</dbReference>
<accession>A0AA46H0I9</accession>
<comment type="caution">
    <text evidence="5">The sequence shown here is derived from an EMBL/GenBank/DDBJ whole genome shotgun (WGS) entry which is preliminary data.</text>
</comment>
<keyword evidence="1 5" id="KW-0645">Protease</keyword>
<comment type="similarity">
    <text evidence="1">Belongs to the peptidase S16 family.</text>
</comment>
<feature type="active site" evidence="1">
    <location>
        <position position="290"/>
    </location>
</feature>
<dbReference type="PROSITE" id="PS51786">
    <property type="entry name" value="LON_PROTEOLYTIC"/>
    <property type="match status" value="1"/>
</dbReference>
<protein>
    <recommendedName>
        <fullName evidence="1">endopeptidase La</fullName>
        <ecNumber evidence="1">3.4.21.53</ecNumber>
    </recommendedName>
</protein>
<dbReference type="InterPro" id="IPR001478">
    <property type="entry name" value="PDZ"/>
</dbReference>
<evidence type="ECO:0000259" key="3">
    <source>
        <dbReference type="PROSITE" id="PS50106"/>
    </source>
</evidence>
<dbReference type="Gene3D" id="2.30.42.10">
    <property type="match status" value="1"/>
</dbReference>
<feature type="domain" description="Lon proteolytic" evidence="4">
    <location>
        <begin position="238"/>
        <end position="338"/>
    </location>
</feature>
<evidence type="ECO:0000259" key="4">
    <source>
        <dbReference type="PROSITE" id="PS51786"/>
    </source>
</evidence>
<dbReference type="GO" id="GO:0004252">
    <property type="term" value="F:serine-type endopeptidase activity"/>
    <property type="evidence" value="ECO:0007669"/>
    <property type="project" value="UniProtKB-UniRule"/>
</dbReference>
<dbReference type="EC" id="3.4.21.53" evidence="1"/>
<dbReference type="InterPro" id="IPR027065">
    <property type="entry name" value="Lon_Prtase"/>
</dbReference>
<keyword evidence="1" id="KW-0378">Hydrolase</keyword>
<reference evidence="5 6" key="1">
    <citation type="submission" date="2018-06" db="EMBL/GenBank/DDBJ databases">
        <authorList>
            <consortium name="Pathogen Informatics"/>
            <person name="Doyle S."/>
        </authorList>
    </citation>
    <scope>NUCLEOTIDE SEQUENCE [LARGE SCALE GENOMIC DNA]</scope>
    <source>
        <strain evidence="5 6">NCTC7915</strain>
    </source>
</reference>
<dbReference type="AlphaFoldDB" id="A0AA46H0I9"/>
<dbReference type="InterPro" id="IPR014721">
    <property type="entry name" value="Ribsml_uS5_D2-typ_fold_subgr"/>
</dbReference>